<dbReference type="Proteomes" id="UP000268007">
    <property type="component" value="Unassembled WGS sequence"/>
</dbReference>
<evidence type="ECO:0000313" key="1">
    <source>
        <dbReference type="EMBL" id="RKR84342.1"/>
    </source>
</evidence>
<dbReference type="Pfam" id="PF12875">
    <property type="entry name" value="DUF3826"/>
    <property type="match status" value="1"/>
</dbReference>
<reference evidence="1 2" key="1">
    <citation type="submission" date="2018-10" db="EMBL/GenBank/DDBJ databases">
        <title>Genomic Encyclopedia of Archaeal and Bacterial Type Strains, Phase II (KMG-II): from individual species to whole genera.</title>
        <authorList>
            <person name="Goeker M."/>
        </authorList>
    </citation>
    <scope>NUCLEOTIDE SEQUENCE [LARGE SCALE GENOMIC DNA]</scope>
    <source>
        <strain evidence="1 2">DSM 18602</strain>
    </source>
</reference>
<protein>
    <submittedName>
        <fullName evidence="1">Uncharacterized protein DUF3826</fullName>
    </submittedName>
</protein>
<keyword evidence="2" id="KW-1185">Reference proteome</keyword>
<accession>A0A495J6W5</accession>
<dbReference type="EMBL" id="RBKU01000001">
    <property type="protein sequence ID" value="RKR84342.1"/>
    <property type="molecule type" value="Genomic_DNA"/>
</dbReference>
<comment type="caution">
    <text evidence="1">The sequence shown here is derived from an EMBL/GenBank/DDBJ whole genome shotgun (WGS) entry which is preliminary data.</text>
</comment>
<proteinExistence type="predicted"/>
<sequence length="215" mass="24081">MFTTSVLGFAQTAPVTDADKAAQYTKTITDRANKIVAKLGITDAAKYKRVLDAVVNQYRTINDIHELRNAQVADIKKQAGDDKAAAAAKIKAADDELASKTDKLHADYLARLNADLTAEQVDKVKDEMTYNVLSVTYRGYTEEVLTLTEAQKAQIKAWLIEAREHAMDAESSNKKHEVFGKYKGRINNYLSKEGYDMKKEGEEWQKRIKESSGKN</sequence>
<dbReference type="InterPro" id="IPR024284">
    <property type="entry name" value="DUF3826"/>
</dbReference>
<organism evidence="1 2">
    <name type="scientific">Mucilaginibacter gracilis</name>
    <dbReference type="NCBI Taxonomy" id="423350"/>
    <lineage>
        <taxon>Bacteria</taxon>
        <taxon>Pseudomonadati</taxon>
        <taxon>Bacteroidota</taxon>
        <taxon>Sphingobacteriia</taxon>
        <taxon>Sphingobacteriales</taxon>
        <taxon>Sphingobacteriaceae</taxon>
        <taxon>Mucilaginibacter</taxon>
    </lineage>
</organism>
<evidence type="ECO:0000313" key="2">
    <source>
        <dbReference type="Proteomes" id="UP000268007"/>
    </source>
</evidence>
<gene>
    <name evidence="1" type="ORF">BDD43_4576</name>
</gene>
<dbReference type="AlphaFoldDB" id="A0A495J6W5"/>
<name>A0A495J6W5_9SPHI</name>